<evidence type="ECO:0000313" key="2">
    <source>
        <dbReference type="Proteomes" id="UP000299102"/>
    </source>
</evidence>
<gene>
    <name evidence="1" type="ORF">EVAR_17470_1</name>
</gene>
<protein>
    <submittedName>
        <fullName evidence="1">Uncharacterized protein</fullName>
    </submittedName>
</protein>
<evidence type="ECO:0000313" key="1">
    <source>
        <dbReference type="EMBL" id="GBP35607.1"/>
    </source>
</evidence>
<comment type="caution">
    <text evidence="1">The sequence shown here is derived from an EMBL/GenBank/DDBJ whole genome shotgun (WGS) entry which is preliminary data.</text>
</comment>
<dbReference type="EMBL" id="BGZK01000305">
    <property type="protein sequence ID" value="GBP35607.1"/>
    <property type="molecule type" value="Genomic_DNA"/>
</dbReference>
<accession>A0A4C1VBI0</accession>
<organism evidence="1 2">
    <name type="scientific">Eumeta variegata</name>
    <name type="common">Bagworm moth</name>
    <name type="synonym">Eumeta japonica</name>
    <dbReference type="NCBI Taxonomy" id="151549"/>
    <lineage>
        <taxon>Eukaryota</taxon>
        <taxon>Metazoa</taxon>
        <taxon>Ecdysozoa</taxon>
        <taxon>Arthropoda</taxon>
        <taxon>Hexapoda</taxon>
        <taxon>Insecta</taxon>
        <taxon>Pterygota</taxon>
        <taxon>Neoptera</taxon>
        <taxon>Endopterygota</taxon>
        <taxon>Lepidoptera</taxon>
        <taxon>Glossata</taxon>
        <taxon>Ditrysia</taxon>
        <taxon>Tineoidea</taxon>
        <taxon>Psychidae</taxon>
        <taxon>Oiketicinae</taxon>
        <taxon>Eumeta</taxon>
    </lineage>
</organism>
<keyword evidence="2" id="KW-1185">Reference proteome</keyword>
<reference evidence="1 2" key="1">
    <citation type="journal article" date="2019" name="Commun. Biol.">
        <title>The bagworm genome reveals a unique fibroin gene that provides high tensile strength.</title>
        <authorList>
            <person name="Kono N."/>
            <person name="Nakamura H."/>
            <person name="Ohtoshi R."/>
            <person name="Tomita M."/>
            <person name="Numata K."/>
            <person name="Arakawa K."/>
        </authorList>
    </citation>
    <scope>NUCLEOTIDE SEQUENCE [LARGE SCALE GENOMIC DNA]</scope>
</reference>
<proteinExistence type="predicted"/>
<dbReference type="AlphaFoldDB" id="A0A4C1VBI0"/>
<dbReference type="Proteomes" id="UP000299102">
    <property type="component" value="Unassembled WGS sequence"/>
</dbReference>
<name>A0A4C1VBI0_EUMVA</name>
<sequence length="164" mass="18558">MTVVTIVVRDRQLNVLSEAREIGMGCNLTQTKSFLVITPQDFDARASFSPSVLPNRFSKCFGRLGDISLRQRRPTTQGNGFHLETAVRCARLSCIIKRYIGRIVNKTEPGHSLFSAENIQMCVTYPQYPHDVITGGLKTLRDMPHLLRLECVILTRNTIVPKRQ</sequence>